<feature type="region of interest" description="Disordered" evidence="1">
    <location>
        <begin position="2024"/>
        <end position="2085"/>
    </location>
</feature>
<reference evidence="4 5" key="1">
    <citation type="submission" date="2018-03" db="EMBL/GenBank/DDBJ databases">
        <authorList>
            <person name="Guldener U."/>
        </authorList>
    </citation>
    <scope>NUCLEOTIDE SEQUENCE [LARGE SCALE GENOMIC DNA]</scope>
    <source>
        <strain evidence="4 5">DAOM196992</strain>
    </source>
</reference>
<dbReference type="PANTHER" id="PTHR23179:SF3">
    <property type="entry name" value="RHO GTPASE-ACTIVATING PROTEIN 20"/>
    <property type="match status" value="1"/>
</dbReference>
<evidence type="ECO:0000313" key="4">
    <source>
        <dbReference type="EMBL" id="SPO42118.1"/>
    </source>
</evidence>
<dbReference type="GO" id="GO:0005085">
    <property type="term" value="F:guanyl-nucleotide exchange factor activity"/>
    <property type="evidence" value="ECO:0007669"/>
    <property type="project" value="InterPro"/>
</dbReference>
<feature type="compositionally biased region" description="Low complexity" evidence="1">
    <location>
        <begin position="2069"/>
        <end position="2081"/>
    </location>
</feature>
<protein>
    <recommendedName>
        <fullName evidence="6">SEC7 domain-containing protein</fullName>
    </recommendedName>
</protein>
<feature type="domain" description="SEC7" evidence="3">
    <location>
        <begin position="1520"/>
        <end position="1727"/>
    </location>
</feature>
<feature type="compositionally biased region" description="Polar residues" evidence="1">
    <location>
        <begin position="1219"/>
        <end position="1241"/>
    </location>
</feature>
<dbReference type="PANTHER" id="PTHR23179">
    <property type="entry name" value="T-CELL ACTIVATION RHO GTPASE ACTIVATING PROTEIN-RELATED"/>
    <property type="match status" value="1"/>
</dbReference>
<feature type="region of interest" description="Disordered" evidence="1">
    <location>
        <begin position="1219"/>
        <end position="1269"/>
    </location>
</feature>
<feature type="region of interest" description="Disordered" evidence="1">
    <location>
        <begin position="242"/>
        <end position="298"/>
    </location>
</feature>
<keyword evidence="5" id="KW-1185">Reference proteome</keyword>
<proteinExistence type="predicted"/>
<dbReference type="SUPFAM" id="SSF48425">
    <property type="entry name" value="Sec7 domain"/>
    <property type="match status" value="1"/>
</dbReference>
<feature type="compositionally biased region" description="Basic and acidic residues" evidence="1">
    <location>
        <begin position="894"/>
        <end position="909"/>
    </location>
</feature>
<dbReference type="Pfam" id="PF01369">
    <property type="entry name" value="Sec7"/>
    <property type="match status" value="1"/>
</dbReference>
<feature type="region of interest" description="Disordered" evidence="1">
    <location>
        <begin position="894"/>
        <end position="964"/>
    </location>
</feature>
<evidence type="ECO:0000259" key="3">
    <source>
        <dbReference type="PROSITE" id="PS50190"/>
    </source>
</evidence>
<feature type="compositionally biased region" description="Low complexity" evidence="1">
    <location>
        <begin position="1"/>
        <end position="23"/>
    </location>
</feature>
<feature type="region of interest" description="Disordered" evidence="1">
    <location>
        <begin position="334"/>
        <end position="359"/>
    </location>
</feature>
<sequence>MLASAGLQAAAAGSSDAAMSAGQPRHVDALTRNGSIARSDAIAKLKRAASQREMRTKPPSGHPPGPQSTGSGGPSPAQILPKDASTPLIATEPPTSQTPSHQLGGSAAASPSRNIGPPTALAQLRGADFRPEALPLDSPPVSAGDAFSAVAPAADHLQTPTAEINSERSLSPLVALRDRAAARSPLPSLEQLRARILHEREAAGLQRSASTSAASQAARAYALEKLLGTSSTDRFYDHSKEGTLIERGAATPSPTLAKHPESSSDNDEGMVSDGATARSPRRDRSSLRRSRTIGGLSAMAEKQRKAAFVEGVFLAVPGANSNRLSRVRQQTYGLQNSTVDSSTASAPTTSPEPGAGPAASVAPLEMAAVTRSVSQRQIARTEMIRKLSTRGRATNASDVEDSQPSSSMSSLSASPLPFGLARRTQAAPATIARSDSSRPDAVEASTAIPTAPPGHVEGIASTWSGLDASPQLPATSDSNQQPSTILFPVDGSQTLAPSLPFTPASGLWTPPGGSSLSTDRTPPCYEAGADTSYSGDDSDDGSDPQGAYDSHDADDDAFYGLYGSPREDGENVRSEGGPGVPAGVVKRPDARAALSGMGGIAPTQAPSAQKPADEPARSPRLIRAPIKDRAGQTSAVPSLPPPLQTSGLNDGGMPSTPPSQPSFRHPASVPCDTSPNYELEMEDIRKSSILTISPGGINVPFRFFDHDTNPYPGRERTAIASRGQGSGDWPLSVDSSVSLPSGRESVDALAGIGFRGSGDMPPYADDGSGDNDRAGESLAPNHAGTATSEATPDLQHADSHGLDVCRRASSSVDPAYDSIAPANSGLDAGYGAMDSRRLATDLDPSSISADGGRGSTLLTVPSLRANPSERLNAILGSSFVREYARDTDFDLHSRASHDEASSAHERVPEVDFLEPEEGSQAQTIETETEYVGQTSSGRSESGNIRVKAQTSDWAQDPSDNELDDHYLRKADRMAAELGRLTRETRANRLADEPNASAWRDNLNTAPDGHVPSVVRRDRGQGAAALPNTGQPSPSPFPPSPSQEAIVQATFQRRWAASAAATPTGAETGSNHPAGSLKSEASSSQNREADSGSGLRPGGGAASQAARRTHSHQASIDSLISALDAGGTLKAPSGLSRAASARTAVRVPLTVQAATSIPAPMRSVPATSGPQLTSLLSNDKLAPFPGLIPTATSGRAVNHSGPASTQDHALHEGFRTASAQLRSQPHSNLQSSQPHLQPSGSATPIAVPAILSPAPDSGSEKPETDKPSSFLTTLRRKASGAFVGNHARTGSKDGFWSRKASIKRSNSAVKAGKSGREARALKIEHPHHVGGPVQIISPWRHEANQNSPASVSTGGSPDILHTLGTFPESTSSGKLREDLEDGSADAGVSTAAAGATAGLAPATVAMARRYSRMLTDTRAPMAVPGVLPATSLDPPRKLLLDEPVFQVISATTIKDRYLFLFSDILVIAKPIAPPGGRAPDGEATKLKGAAVLPDSRWSFSVKNILELARVKVSITASSRRSPAKSRAKNPTLLAFVEHFAKDPEDAVRTLLARTKLHDSSASIGQLLYQTPELDRGVLTAYLTAPSRRDLLAAYVSQHRLTGVSIESGLRSLLLELRFPPDVKSFEAVLVNFARHWVACNAALVKPGFTFELASDLVFAIMALNDALHSTSGASEMRSATAPTTPGFFSEPCGDLSKADFLEVFRQHDPGAVLSDRTLGRIYLSVRSEPIAQALSADEDRVTIWIKGGKLPSRLTYGQPSQPVTLCIPAADPDLAIRLYAQDMTFEPPILTFGKSCEASFTMTSKSLGQKHVIFVRAGRNARLYAGNEVQLPGAGQLEVQGVAEQAEADVPLPRSLAVVIERAFMKHSFTITSHESDGAKRHFMLSFESEAKMLGWTRAIERSSRTLQADLGYGLGISAGRFGEQEERPNPSMPLSARSRRAADAIALQVLWETLVASDDAAGFERGPGLSRSATVHVPTLTTSRHPAMLSAAPLLDRQASTSRHYYAGGAVGQHERDLLIASSKASATQGKHGEPAAAESSAPKGPGAGHTKGAASLSSAPVPGDKRQATMAKAPEAAANKDAAEKKELAGEEVVTICRQNSLLPLVLAHLDSLAAGTV</sequence>
<dbReference type="PROSITE" id="PS50190">
    <property type="entry name" value="SEC7"/>
    <property type="match status" value="1"/>
</dbReference>
<feature type="region of interest" description="Disordered" evidence="1">
    <location>
        <begin position="985"/>
        <end position="1013"/>
    </location>
</feature>
<dbReference type="GO" id="GO:0032012">
    <property type="term" value="P:regulation of ARF protein signal transduction"/>
    <property type="evidence" value="ECO:0007669"/>
    <property type="project" value="InterPro"/>
</dbReference>
<dbReference type="Gene3D" id="1.10.1000.11">
    <property type="entry name" value="Arf Nucleotide-binding Site Opener,domain 2"/>
    <property type="match status" value="1"/>
</dbReference>
<dbReference type="EMBL" id="OOIP01000038">
    <property type="protein sequence ID" value="SPO42118.1"/>
    <property type="molecule type" value="Genomic_DNA"/>
</dbReference>
<evidence type="ECO:0008006" key="6">
    <source>
        <dbReference type="Google" id="ProtNLM"/>
    </source>
</evidence>
<evidence type="ECO:0000259" key="2">
    <source>
        <dbReference type="PROSITE" id="PS50003"/>
    </source>
</evidence>
<feature type="compositionally biased region" description="Low complexity" evidence="1">
    <location>
        <begin position="341"/>
        <end position="355"/>
    </location>
</feature>
<feature type="region of interest" description="Disordered" evidence="1">
    <location>
        <begin position="1"/>
        <end position="140"/>
    </location>
</feature>
<dbReference type="InterPro" id="IPR035999">
    <property type="entry name" value="Sec7_dom_sf"/>
</dbReference>
<dbReference type="SMART" id="SM00222">
    <property type="entry name" value="Sec7"/>
    <property type="match status" value="1"/>
</dbReference>
<feature type="region of interest" description="Disordered" evidence="1">
    <location>
        <begin position="752"/>
        <end position="798"/>
    </location>
</feature>
<feature type="domain" description="PH" evidence="2">
    <location>
        <begin position="1865"/>
        <end position="1904"/>
    </location>
</feature>
<feature type="compositionally biased region" description="Low complexity" evidence="1">
    <location>
        <begin position="1053"/>
        <end position="1067"/>
    </location>
</feature>
<feature type="compositionally biased region" description="Polar residues" evidence="1">
    <location>
        <begin position="919"/>
        <end position="953"/>
    </location>
</feature>
<dbReference type="SUPFAM" id="SSF50729">
    <property type="entry name" value="PH domain-like"/>
    <property type="match status" value="1"/>
</dbReference>
<evidence type="ECO:0000313" key="5">
    <source>
        <dbReference type="Proteomes" id="UP000323386"/>
    </source>
</evidence>
<dbReference type="InterPro" id="IPR000904">
    <property type="entry name" value="Sec7_dom"/>
</dbReference>
<evidence type="ECO:0000256" key="1">
    <source>
        <dbReference type="SAM" id="MobiDB-lite"/>
    </source>
</evidence>
<dbReference type="InterPro" id="IPR001849">
    <property type="entry name" value="PH_domain"/>
</dbReference>
<feature type="compositionally biased region" description="Polar residues" evidence="1">
    <location>
        <begin position="1068"/>
        <end position="1085"/>
    </location>
</feature>
<dbReference type="OrthoDB" id="430364at2759"/>
<dbReference type="InterPro" id="IPR023394">
    <property type="entry name" value="Sec7_C_sf"/>
</dbReference>
<dbReference type="Proteomes" id="UP000323386">
    <property type="component" value="Unassembled WGS sequence"/>
</dbReference>
<feature type="compositionally biased region" description="Low complexity" evidence="1">
    <location>
        <begin position="402"/>
        <end position="417"/>
    </location>
</feature>
<name>A0A5C3FCN6_9BASI</name>
<feature type="region of interest" description="Disordered" evidence="1">
    <location>
        <begin position="1022"/>
        <end position="1041"/>
    </location>
</feature>
<accession>A0A5C3FCN6</accession>
<dbReference type="GO" id="GO:0005096">
    <property type="term" value="F:GTPase activator activity"/>
    <property type="evidence" value="ECO:0007669"/>
    <property type="project" value="TreeGrafter"/>
</dbReference>
<dbReference type="PROSITE" id="PS50003">
    <property type="entry name" value="PH_DOMAIN"/>
    <property type="match status" value="1"/>
</dbReference>
<feature type="region of interest" description="Disordered" evidence="1">
    <location>
        <begin position="1053"/>
        <end position="1112"/>
    </location>
</feature>
<feature type="compositionally biased region" description="Polar residues" evidence="1">
    <location>
        <begin position="472"/>
        <end position="484"/>
    </location>
</feature>
<organism evidence="4 5">
    <name type="scientific">Pseudozyma flocculosa</name>
    <dbReference type="NCBI Taxonomy" id="84751"/>
    <lineage>
        <taxon>Eukaryota</taxon>
        <taxon>Fungi</taxon>
        <taxon>Dikarya</taxon>
        <taxon>Basidiomycota</taxon>
        <taxon>Ustilaginomycotina</taxon>
        <taxon>Ustilaginomycetes</taxon>
        <taxon>Ustilaginales</taxon>
        <taxon>Ustilaginaceae</taxon>
        <taxon>Pseudozyma</taxon>
    </lineage>
</organism>
<dbReference type="Gene3D" id="1.10.220.20">
    <property type="match status" value="1"/>
</dbReference>
<feature type="region of interest" description="Disordered" evidence="1">
    <location>
        <begin position="385"/>
        <end position="668"/>
    </location>
</feature>
<feature type="compositionally biased region" description="Polar residues" evidence="1">
    <location>
        <begin position="93"/>
        <end position="113"/>
    </location>
</feature>
<gene>
    <name evidence="4" type="ORF">PSFLO_07601</name>
</gene>